<comment type="catalytic activity">
    <reaction evidence="13">
        <text>cyclobutadipyrimidine (in DNA) = 2 pyrimidine residues (in DNA).</text>
        <dbReference type="EC" id="4.1.99.3"/>
    </reaction>
</comment>
<keyword evidence="8" id="KW-0274">FAD</keyword>
<keyword evidence="10" id="KW-0234">DNA repair</keyword>
<feature type="domain" description="Photolyase/cryptochrome alpha/beta" evidence="14">
    <location>
        <begin position="23"/>
        <end position="151"/>
    </location>
</feature>
<evidence type="ECO:0000256" key="13">
    <source>
        <dbReference type="ARBA" id="ARBA00033999"/>
    </source>
</evidence>
<protein>
    <recommendedName>
        <fullName evidence="5">Deoxyribodipyrimidine photo-lyase</fullName>
        <ecNumber evidence="4">4.1.99.3</ecNumber>
    </recommendedName>
    <alternativeName>
        <fullName evidence="12">DNA photolyase</fullName>
    </alternativeName>
</protein>
<name>A0A484HL58_9BACT</name>
<evidence type="ECO:0000256" key="4">
    <source>
        <dbReference type="ARBA" id="ARBA00013149"/>
    </source>
</evidence>
<dbReference type="InterPro" id="IPR052219">
    <property type="entry name" value="Photolyase_Class-2"/>
</dbReference>
<reference evidence="15" key="1">
    <citation type="submission" date="2019-01" db="EMBL/GenBank/DDBJ databases">
        <authorList>
            <consortium name="Genoscope - CEA"/>
            <person name="William W."/>
        </authorList>
    </citation>
    <scope>NUCLEOTIDE SEQUENCE</scope>
    <source>
        <strain evidence="15">CR-1</strain>
    </source>
</reference>
<dbReference type="GO" id="GO:0003677">
    <property type="term" value="F:DNA binding"/>
    <property type="evidence" value="ECO:0007669"/>
    <property type="project" value="UniProtKB-KW"/>
</dbReference>
<dbReference type="PROSITE" id="PS01084">
    <property type="entry name" value="DNA_PHOTOLYASES_2_2"/>
    <property type="match status" value="1"/>
</dbReference>
<dbReference type="FunFam" id="1.10.579.10:FF:000002">
    <property type="entry name" value="Deoxyribodipyrimidine photolyase"/>
    <property type="match status" value="1"/>
</dbReference>
<evidence type="ECO:0000256" key="3">
    <source>
        <dbReference type="ARBA" id="ARBA00006409"/>
    </source>
</evidence>
<dbReference type="InterPro" id="IPR006050">
    <property type="entry name" value="DNA_photolyase_N"/>
</dbReference>
<comment type="similarity">
    <text evidence="3">Belongs to the DNA photolyase class-2 family.</text>
</comment>
<dbReference type="PANTHER" id="PTHR10211">
    <property type="entry name" value="DEOXYRIBODIPYRIMIDINE PHOTOLYASE"/>
    <property type="match status" value="1"/>
</dbReference>
<dbReference type="GO" id="GO:0003904">
    <property type="term" value="F:deoxyribodipyrimidine photo-lyase activity"/>
    <property type="evidence" value="ECO:0007669"/>
    <property type="project" value="UniProtKB-EC"/>
</dbReference>
<dbReference type="Gene3D" id="3.40.50.620">
    <property type="entry name" value="HUPs"/>
    <property type="match status" value="1"/>
</dbReference>
<dbReference type="SUPFAM" id="SSF48173">
    <property type="entry name" value="Cryptochrome/photolyase FAD-binding domain"/>
    <property type="match status" value="1"/>
</dbReference>
<evidence type="ECO:0000256" key="11">
    <source>
        <dbReference type="ARBA" id="ARBA00023239"/>
    </source>
</evidence>
<evidence type="ECO:0000259" key="14">
    <source>
        <dbReference type="PROSITE" id="PS51645"/>
    </source>
</evidence>
<dbReference type="PANTHER" id="PTHR10211:SF0">
    <property type="entry name" value="DEOXYRIBODIPYRIMIDINE PHOTO-LYASE"/>
    <property type="match status" value="1"/>
</dbReference>
<evidence type="ECO:0000256" key="12">
    <source>
        <dbReference type="ARBA" id="ARBA00031671"/>
    </source>
</evidence>
<evidence type="ECO:0000313" key="15">
    <source>
        <dbReference type="EMBL" id="VEN74336.1"/>
    </source>
</evidence>
<evidence type="ECO:0000256" key="9">
    <source>
        <dbReference type="ARBA" id="ARBA00023125"/>
    </source>
</evidence>
<dbReference type="InterPro" id="IPR036155">
    <property type="entry name" value="Crypto/Photolyase_N_sf"/>
</dbReference>
<dbReference type="Pfam" id="PF00875">
    <property type="entry name" value="DNA_photolyase"/>
    <property type="match status" value="1"/>
</dbReference>
<keyword evidence="9" id="KW-0238">DNA-binding</keyword>
<dbReference type="EC" id="4.1.99.3" evidence="4"/>
<keyword evidence="6" id="KW-0285">Flavoprotein</keyword>
<dbReference type="InterPro" id="IPR032673">
    <property type="entry name" value="DNA_photolyase_2_CS"/>
</dbReference>
<proteinExistence type="inferred from homology"/>
<dbReference type="PROSITE" id="PS51645">
    <property type="entry name" value="PHR_CRY_ALPHA_BETA"/>
    <property type="match status" value="1"/>
</dbReference>
<dbReference type="InterPro" id="IPR014729">
    <property type="entry name" value="Rossmann-like_a/b/a_fold"/>
</dbReference>
<evidence type="ECO:0000256" key="10">
    <source>
        <dbReference type="ARBA" id="ARBA00023204"/>
    </source>
</evidence>
<dbReference type="AlphaFoldDB" id="A0A484HL58"/>
<dbReference type="Gene3D" id="1.10.579.10">
    <property type="entry name" value="DNA Cyclobutane Dipyrimidine Photolyase, subunit A, domain 3"/>
    <property type="match status" value="1"/>
</dbReference>
<keyword evidence="11 15" id="KW-0456">Lyase</keyword>
<dbReference type="InterPro" id="IPR036134">
    <property type="entry name" value="Crypto/Photolyase_FAD-like_sf"/>
</dbReference>
<keyword evidence="7" id="KW-0227">DNA damage</keyword>
<organism evidence="15">
    <name type="scientific">uncultured Desulfobacteraceae bacterium</name>
    <dbReference type="NCBI Taxonomy" id="218296"/>
    <lineage>
        <taxon>Bacteria</taxon>
        <taxon>Pseudomonadati</taxon>
        <taxon>Thermodesulfobacteriota</taxon>
        <taxon>Desulfobacteria</taxon>
        <taxon>Desulfobacterales</taxon>
        <taxon>Desulfobacteraceae</taxon>
        <taxon>environmental samples</taxon>
    </lineage>
</organism>
<dbReference type="EMBL" id="CAACVI010000023">
    <property type="protein sequence ID" value="VEN74336.1"/>
    <property type="molecule type" value="Genomic_DNA"/>
</dbReference>
<evidence type="ECO:0000256" key="1">
    <source>
        <dbReference type="ARBA" id="ARBA00001932"/>
    </source>
</evidence>
<evidence type="ECO:0000256" key="2">
    <source>
        <dbReference type="ARBA" id="ARBA00001974"/>
    </source>
</evidence>
<dbReference type="GO" id="GO:0000719">
    <property type="term" value="P:photoreactive repair"/>
    <property type="evidence" value="ECO:0007669"/>
    <property type="project" value="TreeGrafter"/>
</dbReference>
<accession>A0A484HL58</accession>
<evidence type="ECO:0000256" key="5">
    <source>
        <dbReference type="ARBA" id="ARBA00014046"/>
    </source>
</evidence>
<evidence type="ECO:0000256" key="7">
    <source>
        <dbReference type="ARBA" id="ARBA00022763"/>
    </source>
</evidence>
<dbReference type="SUPFAM" id="SSF52425">
    <property type="entry name" value="Cryptochrome/photolyase, N-terminal domain"/>
    <property type="match status" value="1"/>
</dbReference>
<gene>
    <name evidence="15" type="primary">phr</name>
    <name evidence="15" type="ORF">EPICR_30273</name>
</gene>
<evidence type="ECO:0000256" key="8">
    <source>
        <dbReference type="ARBA" id="ARBA00022827"/>
    </source>
</evidence>
<comment type="cofactor">
    <cofactor evidence="1">
        <name>(6R)-5,10-methylene-5,6,7,8-tetrahydrofolate</name>
        <dbReference type="ChEBI" id="CHEBI:15636"/>
    </cofactor>
</comment>
<sequence>MSESPFDPERVRRLNDKPAGDGDFVLLWMQQSQRAEWSHALEYAVWRSNETRKPLLALFALTDRFPEANLRHFAFMIEGVADAAAGLEKRGIKMVMGTGDPSDIVLETAKNASEVVCDMGYLRIQRRWRRRLARRCPCALTQVESDAIVPVETVSDKAEYAARTIRPRISRLLDHFLKPVRKVPVRFPSLSLQTPAALMPMTDISNPRALLKNLDIDASIPPADPFFTGGFSQAQKRFNAFLKNRIQRHSQNSNQPQTDDTSGMGPYLHFGHVSPLWMAWRVKRAKLPETVKEDFLEQLIVRRELSINFVWRAPDYDSFSCLPPWARKTLIEHAWDPRPFVYSRDELDAAQTHDPYWNAAMDEMKTTGYMHNYMRMYWGKKILEWTQDPETAFDTVLWLNNRYFLDGRDPNSFAGAAWIFGKHDRAWKEREIFGKVRYMNAAGLERKCDIKAYVAKVERLKKKRRAFDKKTSGKKPRPG</sequence>
<evidence type="ECO:0000256" key="6">
    <source>
        <dbReference type="ARBA" id="ARBA00022630"/>
    </source>
</evidence>
<dbReference type="Gene3D" id="1.25.40.80">
    <property type="match status" value="1"/>
</dbReference>
<comment type="cofactor">
    <cofactor evidence="2">
        <name>FAD</name>
        <dbReference type="ChEBI" id="CHEBI:57692"/>
    </cofactor>
</comment>